<evidence type="ECO:0000313" key="1">
    <source>
        <dbReference type="EMBL" id="MCY9521471.1"/>
    </source>
</evidence>
<evidence type="ECO:0000313" key="2">
    <source>
        <dbReference type="Proteomes" id="UP001207626"/>
    </source>
</evidence>
<dbReference type="RefSeq" id="WP_206096948.1">
    <property type="nucleotide sequence ID" value="NZ_JAFFHZ010000001.1"/>
</dbReference>
<reference evidence="1 2" key="1">
    <citation type="submission" date="2022-05" db="EMBL/GenBank/DDBJ databases">
        <title>Genome Sequencing of Bee-Associated Microbes.</title>
        <authorList>
            <person name="Dunlap C."/>
        </authorList>
    </citation>
    <scope>NUCLEOTIDE SEQUENCE [LARGE SCALE GENOMIC DNA]</scope>
    <source>
        <strain evidence="1 2">NRRL NRS-1438</strain>
    </source>
</reference>
<gene>
    <name evidence="1" type="ORF">M5X09_17660</name>
</gene>
<dbReference type="GeneID" id="77004925"/>
<proteinExistence type="predicted"/>
<dbReference type="EMBL" id="JAMDLW010000023">
    <property type="protein sequence ID" value="MCY9521471.1"/>
    <property type="molecule type" value="Genomic_DNA"/>
</dbReference>
<name>A0ABT4DVW1_9BACL</name>
<dbReference type="Proteomes" id="UP001207626">
    <property type="component" value="Unassembled WGS sequence"/>
</dbReference>
<comment type="caution">
    <text evidence="1">The sequence shown here is derived from an EMBL/GenBank/DDBJ whole genome shotgun (WGS) entry which is preliminary data.</text>
</comment>
<protein>
    <submittedName>
        <fullName evidence="1">Uncharacterized protein</fullName>
    </submittedName>
</protein>
<accession>A0ABT4DVW1</accession>
<sequence>MMLIDKYVPEFDYSMANSKQIHGSKQQILSLLHHVNFDKSWLMRTLFSIRGVSNQLLTLEKLIEDGLIILEETGDEIFIGLIGQPWKWNGNVLPMTPDEFIAFREPNFIKIAMNFYIESLCGDDIQQVITVTRMYGTNKKAKKMFSRYWMLISPFSSIIRFEMLRVIKRELEG</sequence>
<organism evidence="1 2">
    <name type="scientific">Paenibacillus apiarius</name>
    <dbReference type="NCBI Taxonomy" id="46240"/>
    <lineage>
        <taxon>Bacteria</taxon>
        <taxon>Bacillati</taxon>
        <taxon>Bacillota</taxon>
        <taxon>Bacilli</taxon>
        <taxon>Bacillales</taxon>
        <taxon>Paenibacillaceae</taxon>
        <taxon>Paenibacillus</taxon>
    </lineage>
</organism>
<keyword evidence="2" id="KW-1185">Reference proteome</keyword>